<sequence length="70" mass="7561">MKGSETMERAYSRTRILVMLGFILALILVDHLNSPTFAFNSGQGNVETALSQRDETACAPCGAPCPSTRN</sequence>
<organism evidence="1">
    <name type="scientific">marine sediment metagenome</name>
    <dbReference type="NCBI Taxonomy" id="412755"/>
    <lineage>
        <taxon>unclassified sequences</taxon>
        <taxon>metagenomes</taxon>
        <taxon>ecological metagenomes</taxon>
    </lineage>
</organism>
<accession>A0A0F9UML3</accession>
<gene>
    <name evidence="1" type="ORF">LCGC14_0588140</name>
</gene>
<dbReference type="AlphaFoldDB" id="A0A0F9UML3"/>
<comment type="caution">
    <text evidence="1">The sequence shown here is derived from an EMBL/GenBank/DDBJ whole genome shotgun (WGS) entry which is preliminary data.</text>
</comment>
<evidence type="ECO:0000313" key="1">
    <source>
        <dbReference type="EMBL" id="KKN54848.1"/>
    </source>
</evidence>
<name>A0A0F9UML3_9ZZZZ</name>
<protein>
    <submittedName>
        <fullName evidence="1">Uncharacterized protein</fullName>
    </submittedName>
</protein>
<proteinExistence type="predicted"/>
<dbReference type="EMBL" id="LAZR01000909">
    <property type="protein sequence ID" value="KKN54848.1"/>
    <property type="molecule type" value="Genomic_DNA"/>
</dbReference>
<reference evidence="1" key="1">
    <citation type="journal article" date="2015" name="Nature">
        <title>Complex archaea that bridge the gap between prokaryotes and eukaryotes.</title>
        <authorList>
            <person name="Spang A."/>
            <person name="Saw J.H."/>
            <person name="Jorgensen S.L."/>
            <person name="Zaremba-Niedzwiedzka K."/>
            <person name="Martijn J."/>
            <person name="Lind A.E."/>
            <person name="van Eijk R."/>
            <person name="Schleper C."/>
            <person name="Guy L."/>
            <person name="Ettema T.J."/>
        </authorList>
    </citation>
    <scope>NUCLEOTIDE SEQUENCE</scope>
</reference>